<reference evidence="1 2" key="1">
    <citation type="journal article" date="2018" name="PLoS Genet.">
        <title>Population sequencing reveals clonal diversity and ancestral inbreeding in the grapevine cultivar Chardonnay.</title>
        <authorList>
            <person name="Roach M.J."/>
            <person name="Johnson D.L."/>
            <person name="Bohlmann J."/>
            <person name="van Vuuren H.J."/>
            <person name="Jones S.J."/>
            <person name="Pretorius I.S."/>
            <person name="Schmidt S.A."/>
            <person name="Borneman A.R."/>
        </authorList>
    </citation>
    <scope>NUCLEOTIDE SEQUENCE [LARGE SCALE GENOMIC DNA]</scope>
    <source>
        <strain evidence="2">cv. Chardonnay</strain>
        <tissue evidence="1">Leaf</tissue>
    </source>
</reference>
<name>A0A438D5X3_VITVI</name>
<dbReference type="Proteomes" id="UP000288805">
    <property type="component" value="Unassembled WGS sequence"/>
</dbReference>
<organism evidence="1 2">
    <name type="scientific">Vitis vinifera</name>
    <name type="common">Grape</name>
    <dbReference type="NCBI Taxonomy" id="29760"/>
    <lineage>
        <taxon>Eukaryota</taxon>
        <taxon>Viridiplantae</taxon>
        <taxon>Streptophyta</taxon>
        <taxon>Embryophyta</taxon>
        <taxon>Tracheophyta</taxon>
        <taxon>Spermatophyta</taxon>
        <taxon>Magnoliopsida</taxon>
        <taxon>eudicotyledons</taxon>
        <taxon>Gunneridae</taxon>
        <taxon>Pentapetalae</taxon>
        <taxon>rosids</taxon>
        <taxon>Vitales</taxon>
        <taxon>Vitaceae</taxon>
        <taxon>Viteae</taxon>
        <taxon>Vitis</taxon>
    </lineage>
</organism>
<protein>
    <submittedName>
        <fullName evidence="1">Uncharacterized protein</fullName>
    </submittedName>
</protein>
<evidence type="ECO:0000313" key="1">
    <source>
        <dbReference type="EMBL" id="RVW30879.1"/>
    </source>
</evidence>
<gene>
    <name evidence="1" type="ORF">CK203_102797</name>
</gene>
<accession>A0A438D5X3</accession>
<dbReference type="AlphaFoldDB" id="A0A438D5X3"/>
<dbReference type="EMBL" id="QGNW01001780">
    <property type="protein sequence ID" value="RVW30879.1"/>
    <property type="molecule type" value="Genomic_DNA"/>
</dbReference>
<proteinExistence type="predicted"/>
<comment type="caution">
    <text evidence="1">The sequence shown here is derived from an EMBL/GenBank/DDBJ whole genome shotgun (WGS) entry which is preliminary data.</text>
</comment>
<evidence type="ECO:0000313" key="2">
    <source>
        <dbReference type="Proteomes" id="UP000288805"/>
    </source>
</evidence>
<sequence length="111" mass="12542">MVKIGFEEGNGNNPIIPTSRRRYKHTVKKLVKPTTICKSPFVSQCLRLFPKISHKKRLVVDYALKKDGELGEILCDMHGTYITPKELSSLNGGRWVNSVVCVKCLYLLHGV</sequence>